<dbReference type="InParanoid" id="Q22WC1"/>
<gene>
    <name evidence="1" type="ORF">TTHERM_00158130</name>
</gene>
<dbReference type="EMBL" id="GG662820">
    <property type="protein sequence ID" value="EAR89496.1"/>
    <property type="molecule type" value="Genomic_DNA"/>
</dbReference>
<dbReference type="KEGG" id="tet:TTHERM_00158130"/>
<organism evidence="1 2">
    <name type="scientific">Tetrahymena thermophila (strain SB210)</name>
    <dbReference type="NCBI Taxonomy" id="312017"/>
    <lineage>
        <taxon>Eukaryota</taxon>
        <taxon>Sar</taxon>
        <taxon>Alveolata</taxon>
        <taxon>Ciliophora</taxon>
        <taxon>Intramacronucleata</taxon>
        <taxon>Oligohymenophorea</taxon>
        <taxon>Hymenostomatida</taxon>
        <taxon>Tetrahymenina</taxon>
        <taxon>Tetrahymenidae</taxon>
        <taxon>Tetrahymena</taxon>
    </lineage>
</organism>
<sequence length="91" mass="10853">MKKMANQSEKSNDLEEDYKNLMESFEIYISLLSFTQNLINSSDLLREDRNCDFIEQKYTKILHPPLKFQKQSIAYCMLKQINLNILKVIMK</sequence>
<dbReference type="RefSeq" id="XP_001009741.1">
    <property type="nucleotide sequence ID" value="XM_001009741.1"/>
</dbReference>
<dbReference type="Proteomes" id="UP000009168">
    <property type="component" value="Unassembled WGS sequence"/>
</dbReference>
<keyword evidence="2" id="KW-1185">Reference proteome</keyword>
<dbReference type="GeneID" id="7835221"/>
<dbReference type="HOGENOM" id="CLU_2431871_0_0_1"/>
<proteinExistence type="predicted"/>
<accession>Q22WC1</accession>
<reference evidence="2" key="1">
    <citation type="journal article" date="2006" name="PLoS Biol.">
        <title>Macronuclear genome sequence of the ciliate Tetrahymena thermophila, a model eukaryote.</title>
        <authorList>
            <person name="Eisen J.A."/>
            <person name="Coyne R.S."/>
            <person name="Wu M."/>
            <person name="Wu D."/>
            <person name="Thiagarajan M."/>
            <person name="Wortman J.R."/>
            <person name="Badger J.H."/>
            <person name="Ren Q."/>
            <person name="Amedeo P."/>
            <person name="Jones K.M."/>
            <person name="Tallon L.J."/>
            <person name="Delcher A.L."/>
            <person name="Salzberg S.L."/>
            <person name="Silva J.C."/>
            <person name="Haas B.J."/>
            <person name="Majoros W.H."/>
            <person name="Farzad M."/>
            <person name="Carlton J.M."/>
            <person name="Smith R.K. Jr."/>
            <person name="Garg J."/>
            <person name="Pearlman R.E."/>
            <person name="Karrer K.M."/>
            <person name="Sun L."/>
            <person name="Manning G."/>
            <person name="Elde N.C."/>
            <person name="Turkewitz A.P."/>
            <person name="Asai D.J."/>
            <person name="Wilkes D.E."/>
            <person name="Wang Y."/>
            <person name="Cai H."/>
            <person name="Collins K."/>
            <person name="Stewart B.A."/>
            <person name="Lee S.R."/>
            <person name="Wilamowska K."/>
            <person name="Weinberg Z."/>
            <person name="Ruzzo W.L."/>
            <person name="Wloga D."/>
            <person name="Gaertig J."/>
            <person name="Frankel J."/>
            <person name="Tsao C.-C."/>
            <person name="Gorovsky M.A."/>
            <person name="Keeling P.J."/>
            <person name="Waller R.F."/>
            <person name="Patron N.J."/>
            <person name="Cherry J.M."/>
            <person name="Stover N.A."/>
            <person name="Krieger C.J."/>
            <person name="del Toro C."/>
            <person name="Ryder H.F."/>
            <person name="Williamson S.C."/>
            <person name="Barbeau R.A."/>
            <person name="Hamilton E.P."/>
            <person name="Orias E."/>
        </authorList>
    </citation>
    <scope>NUCLEOTIDE SEQUENCE [LARGE SCALE GENOMIC DNA]</scope>
    <source>
        <strain evidence="2">SB210</strain>
    </source>
</reference>
<protein>
    <submittedName>
        <fullName evidence="1">Uncharacterized protein</fullName>
    </submittedName>
</protein>
<evidence type="ECO:0000313" key="2">
    <source>
        <dbReference type="Proteomes" id="UP000009168"/>
    </source>
</evidence>
<name>Q22WC1_TETTS</name>
<dbReference type="AlphaFoldDB" id="Q22WC1"/>
<evidence type="ECO:0000313" key="1">
    <source>
        <dbReference type="EMBL" id="EAR89496.1"/>
    </source>
</evidence>